<gene>
    <name evidence="2" type="ORF">CR205_14895</name>
</gene>
<feature type="domain" description="Glycosyl transferase family 1" evidence="1">
    <location>
        <begin position="229"/>
        <end position="378"/>
    </location>
</feature>
<dbReference type="RefSeq" id="WP_110520897.1">
    <property type="nucleotide sequence ID" value="NZ_PDOF01000002.1"/>
</dbReference>
<dbReference type="GO" id="GO:0016757">
    <property type="term" value="F:glycosyltransferase activity"/>
    <property type="evidence" value="ECO:0007669"/>
    <property type="project" value="InterPro"/>
</dbReference>
<name>A0A2W0HTN1_9BACI</name>
<evidence type="ECO:0000313" key="3">
    <source>
        <dbReference type="Proteomes" id="UP000248066"/>
    </source>
</evidence>
<dbReference type="Pfam" id="PF00534">
    <property type="entry name" value="Glycos_transf_1"/>
    <property type="match status" value="1"/>
</dbReference>
<dbReference type="PANTHER" id="PTHR12526">
    <property type="entry name" value="GLYCOSYLTRANSFERASE"/>
    <property type="match status" value="1"/>
</dbReference>
<dbReference type="Proteomes" id="UP000248066">
    <property type="component" value="Unassembled WGS sequence"/>
</dbReference>
<comment type="caution">
    <text evidence="2">The sequence shown here is derived from an EMBL/GenBank/DDBJ whole genome shotgun (WGS) entry which is preliminary data.</text>
</comment>
<protein>
    <submittedName>
        <fullName evidence="2">Glycosyl transferase</fullName>
    </submittedName>
</protein>
<organism evidence="2 3">
    <name type="scientific">Alteribacter lacisalsi</name>
    <dbReference type="NCBI Taxonomy" id="2045244"/>
    <lineage>
        <taxon>Bacteria</taxon>
        <taxon>Bacillati</taxon>
        <taxon>Bacillota</taxon>
        <taxon>Bacilli</taxon>
        <taxon>Bacillales</taxon>
        <taxon>Bacillaceae</taxon>
        <taxon>Alteribacter</taxon>
    </lineage>
</organism>
<sequence>MLKKILFAIDSLNCAGAEKSLVTLLGLLDYQKYSVDLMLFGHGGELEELVPPEVNILPRTRYTAFNEYSLKKAVKKSIHEHHFTALRSRIAYSVRLRTGNYKNAQKARIFWQISSRAFEQNVKDYDVAISYAQGVPTFYVAEKVKAKRKFAWVNVSYRLDEKEQEYQKQYYDMYDRIVAVSESTKEVFLETFPDYVKKMSVIYDINNPEFITRMAKIETSYEDDFDGLRILTIGRLANQKGYDIALDACRKLKETGLHFRWYALGKGPLEQEIEKKIQKYGLTEHFILLGVKSNPYPYIANADLYVQTSRFEGFGLAIAEARMLNVPVVTTEFDAVYNQMVQGKNGLVTGINGIDVAKGIEELLLDRELYKQIKKYLKSEKKGNPEEFNKFYQLIEGQEVDNNEEKESIVHAY</sequence>
<keyword evidence="2" id="KW-0808">Transferase</keyword>
<proteinExistence type="predicted"/>
<dbReference type="EMBL" id="PDOF01000002">
    <property type="protein sequence ID" value="PYZ96958.1"/>
    <property type="molecule type" value="Genomic_DNA"/>
</dbReference>
<dbReference type="Gene3D" id="3.40.50.2000">
    <property type="entry name" value="Glycogen Phosphorylase B"/>
    <property type="match status" value="2"/>
</dbReference>
<accession>A0A2W0HTN1</accession>
<dbReference type="InterPro" id="IPR001296">
    <property type="entry name" value="Glyco_trans_1"/>
</dbReference>
<dbReference type="OrthoDB" id="9813638at2"/>
<evidence type="ECO:0000313" key="2">
    <source>
        <dbReference type="EMBL" id="PYZ96958.1"/>
    </source>
</evidence>
<keyword evidence="3" id="KW-1185">Reference proteome</keyword>
<dbReference type="AlphaFoldDB" id="A0A2W0HTN1"/>
<dbReference type="SUPFAM" id="SSF53756">
    <property type="entry name" value="UDP-Glycosyltransferase/glycogen phosphorylase"/>
    <property type="match status" value="1"/>
</dbReference>
<reference evidence="2 3" key="1">
    <citation type="submission" date="2017-10" db="EMBL/GenBank/DDBJ databases">
        <title>Bacillus sp. nov., a halophilic bacterium isolated from a Yangshapao Lake.</title>
        <authorList>
            <person name="Wang H."/>
        </authorList>
    </citation>
    <scope>NUCLEOTIDE SEQUENCE [LARGE SCALE GENOMIC DNA]</scope>
    <source>
        <strain evidence="2 3">YSP-3</strain>
    </source>
</reference>
<dbReference type="PANTHER" id="PTHR12526:SF630">
    <property type="entry name" value="GLYCOSYLTRANSFERASE"/>
    <property type="match status" value="1"/>
</dbReference>
<evidence type="ECO:0000259" key="1">
    <source>
        <dbReference type="Pfam" id="PF00534"/>
    </source>
</evidence>
<dbReference type="CDD" id="cd03811">
    <property type="entry name" value="GT4_GT28_WabH-like"/>
    <property type="match status" value="1"/>
</dbReference>